<comment type="subunit">
    <text evidence="4">Homotrimer.</text>
</comment>
<comment type="pathway">
    <text evidence="2">Carbohydrate acid metabolism; 2-dehydro-3-deoxy-D-gluconate degradation; D-glyceraldehyde 3-phosphate and pyruvate from 2-dehydro-3-deoxy-D-gluconate: step 2/2.</text>
</comment>
<dbReference type="InterPro" id="IPR031338">
    <property type="entry name" value="KDPG/KHG_AS_2"/>
</dbReference>
<protein>
    <recommendedName>
        <fullName evidence="5">2-dehydro-3-deoxy-phosphogluconate aldolase</fullName>
        <ecNumber evidence="5">4.1.2.14</ecNumber>
    </recommendedName>
</protein>
<evidence type="ECO:0000256" key="6">
    <source>
        <dbReference type="ARBA" id="ARBA00023239"/>
    </source>
</evidence>
<evidence type="ECO:0000256" key="5">
    <source>
        <dbReference type="ARBA" id="ARBA00013063"/>
    </source>
</evidence>
<evidence type="ECO:0000256" key="4">
    <source>
        <dbReference type="ARBA" id="ARBA00011233"/>
    </source>
</evidence>
<dbReference type="NCBIfam" id="NF004325">
    <property type="entry name" value="PRK05718.1"/>
    <property type="match status" value="1"/>
</dbReference>
<dbReference type="PANTHER" id="PTHR30246">
    <property type="entry name" value="2-KETO-3-DEOXY-6-PHOSPHOGLUCONATE ALDOLASE"/>
    <property type="match status" value="1"/>
</dbReference>
<keyword evidence="8" id="KW-0119">Carbohydrate metabolism</keyword>
<keyword evidence="10" id="KW-1185">Reference proteome</keyword>
<proteinExistence type="inferred from homology"/>
<reference evidence="9 10" key="1">
    <citation type="submission" date="2019-09" db="EMBL/GenBank/DDBJ databases">
        <title>NBRP : Genome information of microbial organism related human and environment.</title>
        <authorList>
            <person name="Hattori M."/>
            <person name="Oshima K."/>
            <person name="Inaba H."/>
            <person name="Suda W."/>
            <person name="Sakamoto M."/>
            <person name="Iino T."/>
            <person name="Kitahara M."/>
            <person name="Oshida Y."/>
            <person name="Iida T."/>
            <person name="Kudo T."/>
            <person name="Itoh T."/>
            <person name="Ohkuma M."/>
        </authorList>
    </citation>
    <scope>NUCLEOTIDE SEQUENCE [LARGE SCALE GENOMIC DNA]</scope>
    <source>
        <strain evidence="9 10">Q-1</strain>
    </source>
</reference>
<evidence type="ECO:0000313" key="9">
    <source>
        <dbReference type="EMBL" id="GER02690.1"/>
    </source>
</evidence>
<evidence type="ECO:0000256" key="8">
    <source>
        <dbReference type="ARBA" id="ARBA00023277"/>
    </source>
</evidence>
<organism evidence="9 10">
    <name type="scientific">Iodidimonas nitroreducens</name>
    <dbReference type="NCBI Taxonomy" id="1236968"/>
    <lineage>
        <taxon>Bacteria</taxon>
        <taxon>Pseudomonadati</taxon>
        <taxon>Pseudomonadota</taxon>
        <taxon>Alphaproteobacteria</taxon>
        <taxon>Iodidimonadales</taxon>
        <taxon>Iodidimonadaceae</taxon>
        <taxon>Iodidimonas</taxon>
    </lineage>
</organism>
<dbReference type="PANTHER" id="PTHR30246:SF1">
    <property type="entry name" value="2-DEHYDRO-3-DEOXY-6-PHOSPHOGALACTONATE ALDOLASE-RELATED"/>
    <property type="match status" value="1"/>
</dbReference>
<comment type="catalytic activity">
    <reaction evidence="1">
        <text>2-dehydro-3-deoxy-6-phospho-D-gluconate = D-glyceraldehyde 3-phosphate + pyruvate</text>
        <dbReference type="Rhea" id="RHEA:17089"/>
        <dbReference type="ChEBI" id="CHEBI:15361"/>
        <dbReference type="ChEBI" id="CHEBI:57569"/>
        <dbReference type="ChEBI" id="CHEBI:59776"/>
        <dbReference type="EC" id="4.1.2.14"/>
    </reaction>
</comment>
<dbReference type="Gene3D" id="3.20.20.70">
    <property type="entry name" value="Aldolase class I"/>
    <property type="match status" value="1"/>
</dbReference>
<evidence type="ECO:0000256" key="7">
    <source>
        <dbReference type="ARBA" id="ARBA00023270"/>
    </source>
</evidence>
<dbReference type="AlphaFoldDB" id="A0A5A7N5J1"/>
<evidence type="ECO:0000313" key="10">
    <source>
        <dbReference type="Proteomes" id="UP000324996"/>
    </source>
</evidence>
<keyword evidence="6" id="KW-0456">Lyase</keyword>
<dbReference type="PROSITE" id="PS00160">
    <property type="entry name" value="ALDOLASE_KDPG_KHG_2"/>
    <property type="match status" value="1"/>
</dbReference>
<name>A0A5A7N5J1_9PROT</name>
<dbReference type="Pfam" id="PF01081">
    <property type="entry name" value="Aldolase"/>
    <property type="match status" value="1"/>
</dbReference>
<evidence type="ECO:0000256" key="3">
    <source>
        <dbReference type="ARBA" id="ARBA00006906"/>
    </source>
</evidence>
<keyword evidence="7" id="KW-0704">Schiff base</keyword>
<dbReference type="EMBL" id="BKCN01000001">
    <property type="protein sequence ID" value="GER02690.1"/>
    <property type="molecule type" value="Genomic_DNA"/>
</dbReference>
<evidence type="ECO:0000256" key="1">
    <source>
        <dbReference type="ARBA" id="ARBA00000654"/>
    </source>
</evidence>
<dbReference type="SUPFAM" id="SSF51569">
    <property type="entry name" value="Aldolase"/>
    <property type="match status" value="1"/>
</dbReference>
<dbReference type="InterPro" id="IPR000887">
    <property type="entry name" value="Aldlse_KDPG_KHG"/>
</dbReference>
<evidence type="ECO:0000256" key="2">
    <source>
        <dbReference type="ARBA" id="ARBA00004736"/>
    </source>
</evidence>
<dbReference type="Proteomes" id="UP000324996">
    <property type="component" value="Unassembled WGS sequence"/>
</dbReference>
<dbReference type="RefSeq" id="WP_150006716.1">
    <property type="nucleotide sequence ID" value="NZ_BKCN01000001.1"/>
</dbReference>
<comment type="similarity">
    <text evidence="3">Belongs to the KHG/KDPG aldolase family.</text>
</comment>
<dbReference type="NCBIfam" id="TIGR01182">
    <property type="entry name" value="eda"/>
    <property type="match status" value="1"/>
</dbReference>
<dbReference type="InterPro" id="IPR013785">
    <property type="entry name" value="Aldolase_TIM"/>
</dbReference>
<dbReference type="PROSITE" id="PS00159">
    <property type="entry name" value="ALDOLASE_KDPG_KHG_1"/>
    <property type="match status" value="1"/>
</dbReference>
<comment type="caution">
    <text evidence="9">The sequence shown here is derived from an EMBL/GenBank/DDBJ whole genome shotgun (WGS) entry which is preliminary data.</text>
</comment>
<accession>A0A5A7N5J1</accession>
<sequence>MSSALHTIMTTAPVIPVLAIDKIEQAVPLAQALVAGGLKVLEITLRTDVALLAIEQMIRSVPEAIIGAGTIRTIDDLARVEQAGVRFAVSPGLTADLAKAARRSSVPLLPGIATASEIMAANDHGFDHLKFFPAESSGGVQAVKNFFGPFPDVRFCPTGGIGLAKAADYLNLPNVLCVGGSWIAPKSAVQHENWAEIERLSSEAFRTAAQHPEADA</sequence>
<dbReference type="InterPro" id="IPR031337">
    <property type="entry name" value="KDPG/KHG_AS_1"/>
</dbReference>
<gene>
    <name evidence="9" type="ORF">JCM17846_03720</name>
</gene>
<dbReference type="CDD" id="cd00452">
    <property type="entry name" value="KDPG_aldolase"/>
    <property type="match status" value="1"/>
</dbReference>
<dbReference type="EC" id="4.1.2.14" evidence="5"/>
<dbReference type="GO" id="GO:0008675">
    <property type="term" value="F:2-dehydro-3-deoxy-phosphogluconate aldolase activity"/>
    <property type="evidence" value="ECO:0007669"/>
    <property type="project" value="UniProtKB-EC"/>
</dbReference>